<evidence type="ECO:0000313" key="2">
    <source>
        <dbReference type="Proteomes" id="UP000272942"/>
    </source>
</evidence>
<proteinExistence type="predicted"/>
<reference evidence="1 2" key="2">
    <citation type="submission" date="2018-11" db="EMBL/GenBank/DDBJ databases">
        <authorList>
            <consortium name="Pathogen Informatics"/>
        </authorList>
    </citation>
    <scope>NUCLEOTIDE SEQUENCE [LARGE SCALE GENOMIC DNA]</scope>
    <source>
        <strain evidence="1 2">Egypt</strain>
    </source>
</reference>
<sequence length="547" mass="63245">MPGKYVEKNYCHCSYCVSRPVITWHGDTSVRLETFEKRGLEPHLSYSVDKRKRWLLLDELREELSELTNSDGAIFVSEWNPYFEEKSNKLFHNRLNVDNVLRPGGSADLHASVTHADPNLMFNAHPDIDRGGKVVGVIDSSMKSSRDHVARRYECALRNVRKTGPRLPYSIDKRKRWLLLEELCEELSERTNSDDAIFVSEWNPFFGQKSKKLFHNCLSMDNALHTDVSGHLNTKSYIYQLLRSQYSTQNESLLCTEHSLAKKRHRSHRSHHRPPLTNEVVRPKAERKKLVKSFASIELAGPVKMPKLWINMKAAIWISVFRKLSQVIYEDIEDAKTEYFTTGENIPSIFYEGDRENDAEDCSHQPTIPSRESINPVRTDVVEVPEPLPIQITKSLQNGYVHSNWFTAQIPELLPIDIKNAVESFGLNPEASVRYLSYFTPLICIIRISPLIHHHDSNNNAYILVEEMIDQTESTTLGRMFTVQLHFGSDLTNDYFVVNEPSTDCSDEIRLGFRECDLAQRFHFDNIRDLISRARRTMVQESVENFE</sequence>
<dbReference type="EMBL" id="UZAN01045786">
    <property type="protein sequence ID" value="VDP83198.1"/>
    <property type="molecule type" value="Genomic_DNA"/>
</dbReference>
<protein>
    <submittedName>
        <fullName evidence="3">PHD domain-containing protein</fullName>
    </submittedName>
</protein>
<reference evidence="3" key="1">
    <citation type="submission" date="2016-06" db="UniProtKB">
        <authorList>
            <consortium name="WormBaseParasite"/>
        </authorList>
    </citation>
    <scope>IDENTIFICATION</scope>
</reference>
<dbReference type="WBParaSite" id="ECPE_0000832801-mRNA-1">
    <property type="protein sequence ID" value="ECPE_0000832801-mRNA-1"/>
    <property type="gene ID" value="ECPE_0000832801"/>
</dbReference>
<accession>A0A183AMW7</accession>
<keyword evidence="2" id="KW-1185">Reference proteome</keyword>
<evidence type="ECO:0000313" key="3">
    <source>
        <dbReference type="WBParaSite" id="ECPE_0000832801-mRNA-1"/>
    </source>
</evidence>
<dbReference type="Proteomes" id="UP000272942">
    <property type="component" value="Unassembled WGS sequence"/>
</dbReference>
<dbReference type="OrthoDB" id="10619733at2759"/>
<gene>
    <name evidence="1" type="ORF">ECPE_LOCUS8302</name>
</gene>
<evidence type="ECO:0000313" key="1">
    <source>
        <dbReference type="EMBL" id="VDP83198.1"/>
    </source>
</evidence>
<organism evidence="3">
    <name type="scientific">Echinostoma caproni</name>
    <dbReference type="NCBI Taxonomy" id="27848"/>
    <lineage>
        <taxon>Eukaryota</taxon>
        <taxon>Metazoa</taxon>
        <taxon>Spiralia</taxon>
        <taxon>Lophotrochozoa</taxon>
        <taxon>Platyhelminthes</taxon>
        <taxon>Trematoda</taxon>
        <taxon>Digenea</taxon>
        <taxon>Plagiorchiida</taxon>
        <taxon>Echinostomata</taxon>
        <taxon>Echinostomatoidea</taxon>
        <taxon>Echinostomatidae</taxon>
        <taxon>Echinostoma</taxon>
    </lineage>
</organism>
<name>A0A183AMW7_9TREM</name>
<dbReference type="AlphaFoldDB" id="A0A183AMW7"/>